<feature type="compositionally biased region" description="Basic and acidic residues" evidence="1">
    <location>
        <begin position="15"/>
        <end position="28"/>
    </location>
</feature>
<feature type="region of interest" description="Disordered" evidence="1">
    <location>
        <begin position="79"/>
        <end position="105"/>
    </location>
</feature>
<evidence type="ECO:0000313" key="3">
    <source>
        <dbReference type="Proteomes" id="UP000244005"/>
    </source>
</evidence>
<keyword evidence="3" id="KW-1185">Reference proteome</keyword>
<feature type="region of interest" description="Disordered" evidence="1">
    <location>
        <begin position="13"/>
        <end position="45"/>
    </location>
</feature>
<sequence>MCDSDLLRCAAIDPPRAREPSRAGRDRLAGPTTSRGPSPRVPGLGYSRFQQIRTSENRDLLETHDAWAGGGPARRALCSSGGAGGSGSGRIHPSIHPRSRMDRSGRGRRLVSLPGHGAVLVGQSCGRSVRLSGSPSCSPQHSLRAYAVDVRCLFYLLLAQLPLRLRQSAPLQPPPPAPPGARTRLLLPLPAGFASRSGSSRSSTRMV</sequence>
<dbReference type="AlphaFoldDB" id="A0A2R6XNA3"/>
<evidence type="ECO:0000256" key="1">
    <source>
        <dbReference type="SAM" id="MobiDB-lite"/>
    </source>
</evidence>
<protein>
    <submittedName>
        <fullName evidence="2">Uncharacterized protein</fullName>
    </submittedName>
</protein>
<gene>
    <name evidence="2" type="ORF">MARPO_0007s0055</name>
</gene>
<organism evidence="2 3">
    <name type="scientific">Marchantia polymorpha</name>
    <name type="common">Common liverwort</name>
    <name type="synonym">Marchantia aquatica</name>
    <dbReference type="NCBI Taxonomy" id="3197"/>
    <lineage>
        <taxon>Eukaryota</taxon>
        <taxon>Viridiplantae</taxon>
        <taxon>Streptophyta</taxon>
        <taxon>Embryophyta</taxon>
        <taxon>Marchantiophyta</taxon>
        <taxon>Marchantiopsida</taxon>
        <taxon>Marchantiidae</taxon>
        <taxon>Marchantiales</taxon>
        <taxon>Marchantiaceae</taxon>
        <taxon>Marchantia</taxon>
    </lineage>
</organism>
<reference evidence="3" key="1">
    <citation type="journal article" date="2017" name="Cell">
        <title>Insights into land plant evolution garnered from the Marchantia polymorpha genome.</title>
        <authorList>
            <person name="Bowman J.L."/>
            <person name="Kohchi T."/>
            <person name="Yamato K.T."/>
            <person name="Jenkins J."/>
            <person name="Shu S."/>
            <person name="Ishizaki K."/>
            <person name="Yamaoka S."/>
            <person name="Nishihama R."/>
            <person name="Nakamura Y."/>
            <person name="Berger F."/>
            <person name="Adam C."/>
            <person name="Aki S.S."/>
            <person name="Althoff F."/>
            <person name="Araki T."/>
            <person name="Arteaga-Vazquez M.A."/>
            <person name="Balasubrmanian S."/>
            <person name="Barry K."/>
            <person name="Bauer D."/>
            <person name="Boehm C.R."/>
            <person name="Briginshaw L."/>
            <person name="Caballero-Perez J."/>
            <person name="Catarino B."/>
            <person name="Chen F."/>
            <person name="Chiyoda S."/>
            <person name="Chovatia M."/>
            <person name="Davies K.M."/>
            <person name="Delmans M."/>
            <person name="Demura T."/>
            <person name="Dierschke T."/>
            <person name="Dolan L."/>
            <person name="Dorantes-Acosta A.E."/>
            <person name="Eklund D.M."/>
            <person name="Florent S.N."/>
            <person name="Flores-Sandoval E."/>
            <person name="Fujiyama A."/>
            <person name="Fukuzawa H."/>
            <person name="Galik B."/>
            <person name="Grimanelli D."/>
            <person name="Grimwood J."/>
            <person name="Grossniklaus U."/>
            <person name="Hamada T."/>
            <person name="Haseloff J."/>
            <person name="Hetherington A.J."/>
            <person name="Higo A."/>
            <person name="Hirakawa Y."/>
            <person name="Hundley H.N."/>
            <person name="Ikeda Y."/>
            <person name="Inoue K."/>
            <person name="Inoue S.I."/>
            <person name="Ishida S."/>
            <person name="Jia Q."/>
            <person name="Kakita M."/>
            <person name="Kanazawa T."/>
            <person name="Kawai Y."/>
            <person name="Kawashima T."/>
            <person name="Kennedy M."/>
            <person name="Kinose K."/>
            <person name="Kinoshita T."/>
            <person name="Kohara Y."/>
            <person name="Koide E."/>
            <person name="Komatsu K."/>
            <person name="Kopischke S."/>
            <person name="Kubo M."/>
            <person name="Kyozuka J."/>
            <person name="Lagercrantz U."/>
            <person name="Lin S.S."/>
            <person name="Lindquist E."/>
            <person name="Lipzen A.M."/>
            <person name="Lu C.W."/>
            <person name="De Luna E."/>
            <person name="Martienssen R.A."/>
            <person name="Minamino N."/>
            <person name="Mizutani M."/>
            <person name="Mizutani M."/>
            <person name="Mochizuki N."/>
            <person name="Monte I."/>
            <person name="Mosher R."/>
            <person name="Nagasaki H."/>
            <person name="Nakagami H."/>
            <person name="Naramoto S."/>
            <person name="Nishitani K."/>
            <person name="Ohtani M."/>
            <person name="Okamoto T."/>
            <person name="Okumura M."/>
            <person name="Phillips J."/>
            <person name="Pollak B."/>
            <person name="Reinders A."/>
            <person name="Rovekamp M."/>
            <person name="Sano R."/>
            <person name="Sawa S."/>
            <person name="Schmid M.W."/>
            <person name="Shirakawa M."/>
            <person name="Solano R."/>
            <person name="Spunde A."/>
            <person name="Suetsugu N."/>
            <person name="Sugano S."/>
            <person name="Sugiyama A."/>
            <person name="Sun R."/>
            <person name="Suzuki Y."/>
            <person name="Takenaka M."/>
            <person name="Takezawa D."/>
            <person name="Tomogane H."/>
            <person name="Tsuzuki M."/>
            <person name="Ueda T."/>
            <person name="Umeda M."/>
            <person name="Ward J.M."/>
            <person name="Watanabe Y."/>
            <person name="Yazaki K."/>
            <person name="Yokoyama R."/>
            <person name="Yoshitake Y."/>
            <person name="Yotsui I."/>
            <person name="Zachgo S."/>
            <person name="Schmutz J."/>
        </authorList>
    </citation>
    <scope>NUCLEOTIDE SEQUENCE [LARGE SCALE GENOMIC DNA]</scope>
    <source>
        <strain evidence="3">Tak-1</strain>
    </source>
</reference>
<name>A0A2R6XNA3_MARPO</name>
<dbReference type="EMBL" id="KZ772679">
    <property type="protein sequence ID" value="PTQ47600.1"/>
    <property type="molecule type" value="Genomic_DNA"/>
</dbReference>
<evidence type="ECO:0000313" key="2">
    <source>
        <dbReference type="EMBL" id="PTQ47600.1"/>
    </source>
</evidence>
<proteinExistence type="predicted"/>
<dbReference type="Proteomes" id="UP000244005">
    <property type="component" value="Unassembled WGS sequence"/>
</dbReference>
<accession>A0A2R6XNA3</accession>